<dbReference type="Pfam" id="PF12937">
    <property type="entry name" value="F-box-like"/>
    <property type="match status" value="1"/>
</dbReference>
<dbReference type="SMART" id="SM00256">
    <property type="entry name" value="FBOX"/>
    <property type="match status" value="1"/>
</dbReference>
<dbReference type="InParanoid" id="D5GAU0"/>
<feature type="compositionally biased region" description="Pro residues" evidence="2">
    <location>
        <begin position="25"/>
        <end position="35"/>
    </location>
</feature>
<dbReference type="EMBL" id="FN430086">
    <property type="protein sequence ID" value="CAZ81633.1"/>
    <property type="molecule type" value="Genomic_DNA"/>
</dbReference>
<evidence type="ECO:0000256" key="1">
    <source>
        <dbReference type="SAM" id="Coils"/>
    </source>
</evidence>
<feature type="domain" description="F-box" evidence="3">
    <location>
        <begin position="82"/>
        <end position="128"/>
    </location>
</feature>
<dbReference type="Proteomes" id="UP000006911">
    <property type="component" value="Unassembled WGS sequence"/>
</dbReference>
<dbReference type="CDD" id="cd09917">
    <property type="entry name" value="F-box_SF"/>
    <property type="match status" value="1"/>
</dbReference>
<dbReference type="Pfam" id="PF25422">
    <property type="entry name" value="DUF7892"/>
    <property type="match status" value="1"/>
</dbReference>
<dbReference type="InterPro" id="IPR057214">
    <property type="entry name" value="DUF7892"/>
</dbReference>
<dbReference type="SUPFAM" id="SSF81383">
    <property type="entry name" value="F-box domain"/>
    <property type="match status" value="1"/>
</dbReference>
<dbReference type="KEGG" id="tml:GSTUM_00005306001"/>
<dbReference type="InterPro" id="IPR036047">
    <property type="entry name" value="F-box-like_dom_sf"/>
</dbReference>
<dbReference type="HOGENOM" id="CLU_343105_0_0_1"/>
<keyword evidence="1" id="KW-0175">Coiled coil</keyword>
<name>D5GAU0_TUBMM</name>
<sequence>MEDFWTWQDLVFDFSDSQSSMDSTPPSPEIPPTLSPEPEQAPKRRKVGNGLSGFQIIPSDRRPIQCARPRKSSGPLTLRRAKPIKSHIPYEIWLNIFSFCTPQTLAKLRRVNSTFKSFIDDERVWATSRKSNFPHFPEPIYGYPENYMWNLWRGMGCMICGAARVKKVYWTWGVRMCFECFKEGRMKVRPILSFRLFFRFRKLYYLPNIPPPPSLFSIPFLPAPEGYSIQTYTADEIYGPGDFCQNAKKCLRHCYISGRSVTTERDIYYGGEPAYWRDEVQTFKNEYFERKKKEDPEVLKVFLEFERNRTVELMKTAKTVARREEIAAIRKQRNVSIPEKCKTDFDPPISEEVLVLMPSYLSALKSGSVFTERSWKTLAKKLQAERESAEAKYNSRQAHKRQLLQEAVDRKRKERQKECQDNKALQIINLAMGDLFNDAKECVLTEAGVLLTNPTQSASFLMETLGYVWRSWHRSNPELQLSMRGIFYLWETLFVDLAIPLGTEFQCKFCEQRAGFKAMLSHIAEEHVKSWHRARGILDWDGAIWPEVLPFLPAGSKFTPRLSHDERWCLSEPYKVVEQSKGWKPGVFTETTSLRSSIVRCLRPVNELEVPPTFKLATFLANLSKEETFPGSHDINSVYYEILRILRAPDHDTEFFCNAKIFCKICVENKTLLPRNNRPGGFLQLIEHFCEEHYAIIELENPEGLNWRKDMILLPGPKDIKTMYHKLPDEMRKKWDRANEATGLNLESCKAKIEEEFVGNRTPSLPMSMWKYSEQLLIPYPPPTPISPVCDPLDTAFWEMDIQMDLSESLQA</sequence>
<dbReference type="eggNOG" id="ENOG502SAM6">
    <property type="taxonomic scope" value="Eukaryota"/>
</dbReference>
<feature type="region of interest" description="Disordered" evidence="2">
    <location>
        <begin position="16"/>
        <end position="52"/>
    </location>
</feature>
<evidence type="ECO:0000313" key="4">
    <source>
        <dbReference type="EMBL" id="CAZ81633.1"/>
    </source>
</evidence>
<protein>
    <submittedName>
        <fullName evidence="4">(Perigord truffle) hypothetical protein</fullName>
    </submittedName>
</protein>
<keyword evidence="5" id="KW-1185">Reference proteome</keyword>
<accession>D5GAU0</accession>
<evidence type="ECO:0000259" key="3">
    <source>
        <dbReference type="PROSITE" id="PS50181"/>
    </source>
</evidence>
<dbReference type="GeneID" id="9187801"/>
<gene>
    <name evidence="4" type="ORF">GSTUM_00005306001</name>
</gene>
<dbReference type="Gene3D" id="1.20.1280.50">
    <property type="match status" value="1"/>
</dbReference>
<dbReference type="InterPro" id="IPR001810">
    <property type="entry name" value="F-box_dom"/>
</dbReference>
<feature type="coiled-coil region" evidence="1">
    <location>
        <begin position="372"/>
        <end position="399"/>
    </location>
</feature>
<evidence type="ECO:0000313" key="5">
    <source>
        <dbReference type="Proteomes" id="UP000006911"/>
    </source>
</evidence>
<reference evidence="4 5" key="1">
    <citation type="journal article" date="2010" name="Nature">
        <title>Perigord black truffle genome uncovers evolutionary origins and mechanisms of symbiosis.</title>
        <authorList>
            <person name="Martin F."/>
            <person name="Kohler A."/>
            <person name="Murat C."/>
            <person name="Balestrini R."/>
            <person name="Coutinho P.M."/>
            <person name="Jaillon O."/>
            <person name="Montanini B."/>
            <person name="Morin E."/>
            <person name="Noel B."/>
            <person name="Percudani R."/>
            <person name="Porcel B."/>
            <person name="Rubini A."/>
            <person name="Amicucci A."/>
            <person name="Amselem J."/>
            <person name="Anthouard V."/>
            <person name="Arcioni S."/>
            <person name="Artiguenave F."/>
            <person name="Aury J.M."/>
            <person name="Ballario P."/>
            <person name="Bolchi A."/>
            <person name="Brenna A."/>
            <person name="Brun A."/>
            <person name="Buee M."/>
            <person name="Cantarel B."/>
            <person name="Chevalier G."/>
            <person name="Couloux A."/>
            <person name="Da Silva C."/>
            <person name="Denoeud F."/>
            <person name="Duplessis S."/>
            <person name="Ghignone S."/>
            <person name="Hilselberger B."/>
            <person name="Iotti M."/>
            <person name="Marcais B."/>
            <person name="Mello A."/>
            <person name="Miranda M."/>
            <person name="Pacioni G."/>
            <person name="Quesneville H."/>
            <person name="Riccioni C."/>
            <person name="Ruotolo R."/>
            <person name="Splivallo R."/>
            <person name="Stocchi V."/>
            <person name="Tisserant E."/>
            <person name="Viscomi A.R."/>
            <person name="Zambonelli A."/>
            <person name="Zampieri E."/>
            <person name="Henrissat B."/>
            <person name="Lebrun M.H."/>
            <person name="Paolocci F."/>
            <person name="Bonfante P."/>
            <person name="Ottonello S."/>
            <person name="Wincker P."/>
        </authorList>
    </citation>
    <scope>NUCLEOTIDE SEQUENCE [LARGE SCALE GENOMIC DNA]</scope>
    <source>
        <strain evidence="4 5">Mel28</strain>
    </source>
</reference>
<organism evidence="4 5">
    <name type="scientific">Tuber melanosporum (strain Mel28)</name>
    <name type="common">Perigord black truffle</name>
    <dbReference type="NCBI Taxonomy" id="656061"/>
    <lineage>
        <taxon>Eukaryota</taxon>
        <taxon>Fungi</taxon>
        <taxon>Dikarya</taxon>
        <taxon>Ascomycota</taxon>
        <taxon>Pezizomycotina</taxon>
        <taxon>Pezizomycetes</taxon>
        <taxon>Pezizales</taxon>
        <taxon>Tuberaceae</taxon>
        <taxon>Tuber</taxon>
    </lineage>
</organism>
<dbReference type="RefSeq" id="XP_002837442.1">
    <property type="nucleotide sequence ID" value="XM_002837396.1"/>
</dbReference>
<dbReference type="AlphaFoldDB" id="D5GAU0"/>
<proteinExistence type="predicted"/>
<dbReference type="PROSITE" id="PS50181">
    <property type="entry name" value="FBOX"/>
    <property type="match status" value="1"/>
</dbReference>
<evidence type="ECO:0000256" key="2">
    <source>
        <dbReference type="SAM" id="MobiDB-lite"/>
    </source>
</evidence>